<evidence type="ECO:0000256" key="5">
    <source>
        <dbReference type="ARBA" id="ARBA00022747"/>
    </source>
</evidence>
<dbReference type="GO" id="GO:0009307">
    <property type="term" value="P:DNA restriction-modification system"/>
    <property type="evidence" value="ECO:0007669"/>
    <property type="project" value="UniProtKB-KW"/>
</dbReference>
<evidence type="ECO:0000256" key="1">
    <source>
        <dbReference type="ARBA" id="ARBA00011900"/>
    </source>
</evidence>
<organism evidence="10 11">
    <name type="scientific">Streptococcus gallolyticus</name>
    <dbReference type="NCBI Taxonomy" id="315405"/>
    <lineage>
        <taxon>Bacteria</taxon>
        <taxon>Bacillati</taxon>
        <taxon>Bacillota</taxon>
        <taxon>Bacilli</taxon>
        <taxon>Lactobacillales</taxon>
        <taxon>Streptococcaceae</taxon>
        <taxon>Streptococcus</taxon>
    </lineage>
</organism>
<dbReference type="InterPro" id="IPR002052">
    <property type="entry name" value="DNA_methylase_N6_adenine_CS"/>
</dbReference>
<evidence type="ECO:0000259" key="8">
    <source>
        <dbReference type="Pfam" id="PF02384"/>
    </source>
</evidence>
<dbReference type="Pfam" id="PF02384">
    <property type="entry name" value="N6_Mtase"/>
    <property type="match status" value="1"/>
</dbReference>
<dbReference type="EC" id="2.1.1.72" evidence="1"/>
<evidence type="ECO:0000259" key="9">
    <source>
        <dbReference type="Pfam" id="PF07669"/>
    </source>
</evidence>
<dbReference type="InterPro" id="IPR011639">
    <property type="entry name" value="MethylTrfase_TaqI-like_dom"/>
</dbReference>
<dbReference type="GO" id="GO:0009007">
    <property type="term" value="F:site-specific DNA-methyltransferase (adenine-specific) activity"/>
    <property type="evidence" value="ECO:0007669"/>
    <property type="project" value="UniProtKB-EC"/>
</dbReference>
<comment type="catalytic activity">
    <reaction evidence="6">
        <text>a 2'-deoxyadenosine in DNA + S-adenosyl-L-methionine = an N(6)-methyl-2'-deoxyadenosine in DNA + S-adenosyl-L-homocysteine + H(+)</text>
        <dbReference type="Rhea" id="RHEA:15197"/>
        <dbReference type="Rhea" id="RHEA-COMP:12418"/>
        <dbReference type="Rhea" id="RHEA-COMP:12419"/>
        <dbReference type="ChEBI" id="CHEBI:15378"/>
        <dbReference type="ChEBI" id="CHEBI:57856"/>
        <dbReference type="ChEBI" id="CHEBI:59789"/>
        <dbReference type="ChEBI" id="CHEBI:90615"/>
        <dbReference type="ChEBI" id="CHEBI:90616"/>
        <dbReference type="EC" id="2.1.1.72"/>
    </reaction>
</comment>
<protein>
    <recommendedName>
        <fullName evidence="1">site-specific DNA-methyltransferase (adenine-specific)</fullName>
        <ecNumber evidence="1">2.1.1.72</ecNumber>
    </recommendedName>
</protein>
<dbReference type="AlphaFoldDB" id="A0A1I7HXP1"/>
<sequence>MNSEKDISLKLNSGEYNVKLEETLSNIIKDLKSATTEATVASIFETNLYHFVKVFFEKDIVFHKEVGQNHFRHSFNGRLDAISNGLVIEYKAKDKLETEKDKAKAEKQLADYLKQINKETGSSYQGLLTNGNKVKYFSFVGEEVVSTSYKSFEERDLDRVIRSLLEVGSKQFTPQNIVNDFKLDASSSITLNLARKLFTTLDKCMTSKTSMLMEEWQVLFRLSEADRGQNLDIQKRRKALSKIFEKTIESNQLEYKSLYVLQTVYAIIVKLMACKVITKLSYNKDIQIFSDLSIVTEEQLQEFMEKLEDGYVFSSGGVRNLLEGDFYSWYSDHNQWNSEIYNALIEVILELQNYSNANFSYEFSTIDIFKDLYMEIMPNEVRHSLGEYFTPAWLADNVVQKAICKLPSKQQQNWSAIDPCCGSGIFVVSLIKHILRKYNVYNLSTTEKNTLLHNILKRVKGIDINPLSVLTARVSYFLAIFPLLDGQKIEIPVYLGDSADIPRKKLVNDIECYEYTVETRQGNLEVLFPCSFVESNGFFEKLYRLQTTVKAEDSDILFTQLTEGIGASNLNDNIKNSLLVLSKKLVQLHKNEWDGIWLRIISNFMMIARIQDIDIIVGNPPWVKWEYLPQNYAKKIKALCVDKKLFSGQSYMGAISLNLCALIANVTVDNWLTSDGVLAFLMPKTIMTQDSYAGFRNFFLSDDTRMYLSDVEDWSKAGNPFIITQEKFLTYYYQREKIDYFNGIPITNYIKKKGVPISKINYSSSFEQVRDRFDVVEGMAFQLSQDRTGFTMIPERNFEMLVKLKQISGESDYKARSGVEFTPAEVYFVEPTRKGSEKDTYFFKNMEFNNSIYKTDSDYEHELGVNFILPVIKAPTIEPFNIVNNKNYCIFPYKQGKRKSVEIDEMFKENELLANYLIDNRELISRQSNRSRMIAMGNQFYSLSKVGEYTFSPNKVVFRDNTKMSACVVSDVITPWNDKVKPIPAKHSPYISKDNKGNDITEEEAHYLCGILNTEVVRKYFAYTFSGRSYSINFKIKLPKYNSDNPTMKRIAELSKQISKDNKLYKKFIPLIEEQYLLLCQNY</sequence>
<evidence type="ECO:0000313" key="11">
    <source>
        <dbReference type="Proteomes" id="UP000183629"/>
    </source>
</evidence>
<keyword evidence="4" id="KW-0949">S-adenosyl-L-methionine</keyword>
<dbReference type="InterPro" id="IPR003356">
    <property type="entry name" value="DNA_methylase_A-5"/>
</dbReference>
<dbReference type="Pfam" id="PF07669">
    <property type="entry name" value="Eco57I"/>
    <property type="match status" value="1"/>
</dbReference>
<dbReference type="PROSITE" id="PS00092">
    <property type="entry name" value="N6_MTASE"/>
    <property type="match status" value="1"/>
</dbReference>
<dbReference type="Gene3D" id="3.40.50.150">
    <property type="entry name" value="Vaccinia Virus protein VP39"/>
    <property type="match status" value="1"/>
</dbReference>
<dbReference type="InterPro" id="IPR050953">
    <property type="entry name" value="N4_N6_ade-DNA_methylase"/>
</dbReference>
<keyword evidence="7" id="KW-0175">Coiled coil</keyword>
<evidence type="ECO:0000256" key="4">
    <source>
        <dbReference type="ARBA" id="ARBA00022691"/>
    </source>
</evidence>
<dbReference type="GO" id="GO:0032259">
    <property type="term" value="P:methylation"/>
    <property type="evidence" value="ECO:0007669"/>
    <property type="project" value="UniProtKB-KW"/>
</dbReference>
<keyword evidence="11" id="KW-1185">Reference proteome</keyword>
<feature type="domain" description="Type II methyltransferase M.TaqI-like" evidence="9">
    <location>
        <begin position="459"/>
        <end position="704"/>
    </location>
</feature>
<evidence type="ECO:0000256" key="6">
    <source>
        <dbReference type="ARBA" id="ARBA00047942"/>
    </source>
</evidence>
<dbReference type="PANTHER" id="PTHR33841:SF4">
    <property type="entry name" value="RESTRICTION MODIFICATION SYSTEM DNA SPECIFICITY DOMAIN"/>
    <property type="match status" value="1"/>
</dbReference>
<reference evidence="11" key="1">
    <citation type="submission" date="2016-10" db="EMBL/GenBank/DDBJ databases">
        <authorList>
            <person name="Varghese N."/>
            <person name="Submissions S."/>
        </authorList>
    </citation>
    <scope>NUCLEOTIDE SEQUENCE [LARGE SCALE GENOMIC DNA]</scope>
    <source>
        <strain evidence="11">LMG 15572</strain>
    </source>
</reference>
<evidence type="ECO:0000256" key="7">
    <source>
        <dbReference type="SAM" id="Coils"/>
    </source>
</evidence>
<keyword evidence="2 10" id="KW-0489">Methyltransferase</keyword>
<name>A0A1I7HXP1_9STRE</name>
<feature type="coiled-coil region" evidence="7">
    <location>
        <begin position="86"/>
        <end position="122"/>
    </location>
</feature>
<dbReference type="SUPFAM" id="SSF53335">
    <property type="entry name" value="S-adenosyl-L-methionine-dependent methyltransferases"/>
    <property type="match status" value="1"/>
</dbReference>
<dbReference type="RefSeq" id="WP_074657130.1">
    <property type="nucleotide sequence ID" value="NZ_FOLZ01000001.1"/>
</dbReference>
<evidence type="ECO:0000256" key="3">
    <source>
        <dbReference type="ARBA" id="ARBA00022679"/>
    </source>
</evidence>
<keyword evidence="3 10" id="KW-0808">Transferase</keyword>
<dbReference type="PRINTS" id="PR00507">
    <property type="entry name" value="N12N6MTFRASE"/>
</dbReference>
<evidence type="ECO:0000313" key="10">
    <source>
        <dbReference type="EMBL" id="SFU65453.1"/>
    </source>
</evidence>
<accession>A0A1I7HXP1</accession>
<dbReference type="PANTHER" id="PTHR33841">
    <property type="entry name" value="DNA METHYLTRANSFERASE YEEA-RELATED"/>
    <property type="match status" value="1"/>
</dbReference>
<evidence type="ECO:0000256" key="2">
    <source>
        <dbReference type="ARBA" id="ARBA00022603"/>
    </source>
</evidence>
<dbReference type="Proteomes" id="UP000183629">
    <property type="component" value="Unassembled WGS sequence"/>
</dbReference>
<dbReference type="InterPro" id="IPR029063">
    <property type="entry name" value="SAM-dependent_MTases_sf"/>
</dbReference>
<gene>
    <name evidence="10" type="ORF">SAMN05660328_103370</name>
</gene>
<feature type="domain" description="DNA methylase adenine-specific" evidence="8">
    <location>
        <begin position="366"/>
        <end position="444"/>
    </location>
</feature>
<dbReference type="GO" id="GO:0008170">
    <property type="term" value="F:N-methyltransferase activity"/>
    <property type="evidence" value="ECO:0007669"/>
    <property type="project" value="InterPro"/>
</dbReference>
<proteinExistence type="predicted"/>
<keyword evidence="5" id="KW-0680">Restriction system</keyword>
<dbReference type="GO" id="GO:0003677">
    <property type="term" value="F:DNA binding"/>
    <property type="evidence" value="ECO:0007669"/>
    <property type="project" value="InterPro"/>
</dbReference>
<dbReference type="EMBL" id="FPBN01000003">
    <property type="protein sequence ID" value="SFU65453.1"/>
    <property type="molecule type" value="Genomic_DNA"/>
</dbReference>